<proteinExistence type="predicted"/>
<dbReference type="Gene3D" id="3.90.1170.50">
    <property type="entry name" value="Aldehyde oxidase/xanthine dehydrogenase, a/b hammerhead"/>
    <property type="match status" value="1"/>
</dbReference>
<dbReference type="PANTHER" id="PTHR11908:SF132">
    <property type="entry name" value="ALDEHYDE OXIDASE 1-RELATED"/>
    <property type="match status" value="1"/>
</dbReference>
<evidence type="ECO:0000259" key="4">
    <source>
        <dbReference type="SMART" id="SM01008"/>
    </source>
</evidence>
<dbReference type="InterPro" id="IPR016208">
    <property type="entry name" value="Ald_Oxase/xanthine_DH-like"/>
</dbReference>
<evidence type="ECO:0000256" key="1">
    <source>
        <dbReference type="ARBA" id="ARBA00022505"/>
    </source>
</evidence>
<dbReference type="Gene3D" id="3.30.365.10">
    <property type="entry name" value="Aldehyde oxidase/xanthine dehydrogenase, molybdopterin binding domain"/>
    <property type="match status" value="4"/>
</dbReference>
<dbReference type="SUPFAM" id="SSF54665">
    <property type="entry name" value="CO dehydrogenase molybdoprotein N-domain-like"/>
    <property type="match status" value="1"/>
</dbReference>
<dbReference type="Pfam" id="PF02738">
    <property type="entry name" value="MoCoBD_1"/>
    <property type="match status" value="1"/>
</dbReference>
<keyword evidence="6" id="KW-1185">Reference proteome</keyword>
<protein>
    <submittedName>
        <fullName evidence="5">Xanthine dehydrogenase family protein molybdopterin-binding subunit</fullName>
    </submittedName>
</protein>
<keyword evidence="2" id="KW-0560">Oxidoreductase</keyword>
<evidence type="ECO:0000256" key="3">
    <source>
        <dbReference type="SAM" id="MobiDB-lite"/>
    </source>
</evidence>
<feature type="region of interest" description="Disordered" evidence="3">
    <location>
        <begin position="1"/>
        <end position="24"/>
    </location>
</feature>
<evidence type="ECO:0000313" key="6">
    <source>
        <dbReference type="Proteomes" id="UP001243009"/>
    </source>
</evidence>
<dbReference type="PANTHER" id="PTHR11908">
    <property type="entry name" value="XANTHINE DEHYDROGENASE"/>
    <property type="match status" value="1"/>
</dbReference>
<dbReference type="InterPro" id="IPR008274">
    <property type="entry name" value="AldOxase/xan_DH_MoCoBD1"/>
</dbReference>
<evidence type="ECO:0000256" key="2">
    <source>
        <dbReference type="ARBA" id="ARBA00023002"/>
    </source>
</evidence>
<dbReference type="InterPro" id="IPR000674">
    <property type="entry name" value="Ald_Oxase/Xan_DH_a/b"/>
</dbReference>
<comment type="caution">
    <text evidence="5">The sequence shown here is derived from an EMBL/GenBank/DDBJ whole genome shotgun (WGS) entry which is preliminary data.</text>
</comment>
<dbReference type="SMART" id="SM01008">
    <property type="entry name" value="Ald_Xan_dh_C"/>
    <property type="match status" value="1"/>
</dbReference>
<dbReference type="RefSeq" id="WP_305107136.1">
    <property type="nucleotide sequence ID" value="NZ_JAUTWS010000044.1"/>
</dbReference>
<dbReference type="Pfam" id="PF20256">
    <property type="entry name" value="MoCoBD_2"/>
    <property type="match status" value="1"/>
</dbReference>
<dbReference type="EMBL" id="JAUTWS010000044">
    <property type="protein sequence ID" value="MDO9712281.1"/>
    <property type="molecule type" value="Genomic_DNA"/>
</dbReference>
<dbReference type="Pfam" id="PF01315">
    <property type="entry name" value="Ald_Xan_dh_C"/>
    <property type="match status" value="1"/>
</dbReference>
<feature type="domain" description="Aldehyde oxidase/xanthine dehydrogenase a/b hammerhead" evidence="4">
    <location>
        <begin position="27"/>
        <end position="139"/>
    </location>
</feature>
<dbReference type="SUPFAM" id="SSF56003">
    <property type="entry name" value="Molybdenum cofactor-binding domain"/>
    <property type="match status" value="1"/>
</dbReference>
<organism evidence="5 6">
    <name type="scientific">Paracraurococcus lichenis</name>
    <dbReference type="NCBI Taxonomy" id="3064888"/>
    <lineage>
        <taxon>Bacteria</taxon>
        <taxon>Pseudomonadati</taxon>
        <taxon>Pseudomonadota</taxon>
        <taxon>Alphaproteobacteria</taxon>
        <taxon>Acetobacterales</taxon>
        <taxon>Roseomonadaceae</taxon>
        <taxon>Paracraurococcus</taxon>
    </lineage>
</organism>
<accession>A0ABT9E7U7</accession>
<dbReference type="InterPro" id="IPR037165">
    <property type="entry name" value="AldOxase/xan_DH_Mopterin-bd_sf"/>
</dbReference>
<reference evidence="5 6" key="1">
    <citation type="submission" date="2023-08" db="EMBL/GenBank/DDBJ databases">
        <title>The draft genome sequence of Paracraurococcus sp. LOR1-02.</title>
        <authorList>
            <person name="Kingkaew E."/>
            <person name="Tanasupawat S."/>
        </authorList>
    </citation>
    <scope>NUCLEOTIDE SEQUENCE [LARGE SCALE GENOMIC DNA]</scope>
    <source>
        <strain evidence="5 6">LOR1-02</strain>
    </source>
</reference>
<gene>
    <name evidence="5" type="ORF">Q7A36_28320</name>
</gene>
<dbReference type="InterPro" id="IPR046867">
    <property type="entry name" value="AldOxase/xan_DH_MoCoBD2"/>
</dbReference>
<name>A0ABT9E7U7_9PROT</name>
<evidence type="ECO:0000313" key="5">
    <source>
        <dbReference type="EMBL" id="MDO9712281.1"/>
    </source>
</evidence>
<keyword evidence="1" id="KW-0500">Molybdenum</keyword>
<dbReference type="Proteomes" id="UP001243009">
    <property type="component" value="Unassembled WGS sequence"/>
</dbReference>
<sequence length="737" mass="77873">MIGPGDGFGAPLIGPPLPRRDGPAKVTGAARYATDEMPPGLAHGVFAESAIAAGRIRAVDAAAARAAPGVLAVLTHENAPRLAQVGQQGQAGRPGQSHMPLQDAHIFHAGQYVALVVAETIEAAEHAADLVRVEYEPDPAGPRARFEAHLDEAEVPPRIPLIGTPPVESCRGDPEAALAAAPVRLDLIYRTPVEHHVPMEQHGTVAAWDGDRVTVWDSTQHVYGVRSIVAKFLALEEEQVRVLSAFTGGAFGSKGSSWPHITFAAVAAREVGRPVRIWLGRRQGFVGAGHRSPTLQRMRVGAGRDGRLQALLHEAVGHSSPYDAFSDATAVVSRMLYACPAIRTGHRIVRVNVNTPTAMRAPGEAQGSYALECAMDELAAELGLDPLELRLRNYTERDEDEGGKPYSSKALRECYRQGAERFGWARRPLAPRTQRDGRWRVGQGMATAVYPGKQSPASARVTLLPDGRAEMATATQEIGTGGSTALAMVAAAALGLPLDRLRFAYGDTRLPRAPVSAGSQSTASVGSAIRLAAEAALRRLAALSGGAPNPTAWAEQVANHGPVSGEATYEPPDKDARTHAPHAFGAQFCEVRVAEDSGEVRVARWTGAFGCGRIVNARTAHSQLLGGIVWGIGMALLEETHLDARLGRFMNRNLAEYLVAVNADVPVIDAFFLPDADEAVNPIGAKNVGEIGICGAAAAIANAVFHATGRRIRDLPITPERMLLGTGDAAAHAPSSA</sequence>
<dbReference type="InterPro" id="IPR036856">
    <property type="entry name" value="Ald_Oxase/Xan_DH_a/b_sf"/>
</dbReference>